<dbReference type="GO" id="GO:0004807">
    <property type="term" value="F:triose-phosphate isomerase activity"/>
    <property type="evidence" value="ECO:0007669"/>
    <property type="project" value="UniProtKB-EC"/>
</dbReference>
<keyword evidence="3 4" id="KW-0413">Isomerase</keyword>
<reference evidence="5 6" key="1">
    <citation type="journal article" date="2016" name="Sci. Rep.">
        <title>Peltaster fructicola genome reveals evolution from an invasive phytopathogen to an ectophytic parasite.</title>
        <authorList>
            <person name="Xu C."/>
            <person name="Chen H."/>
            <person name="Gleason M.L."/>
            <person name="Xu J.R."/>
            <person name="Liu H."/>
            <person name="Zhang R."/>
            <person name="Sun G."/>
        </authorList>
    </citation>
    <scope>NUCLEOTIDE SEQUENCE [LARGE SCALE GENOMIC DNA]</scope>
    <source>
        <strain evidence="5 6">LNHT1506</strain>
    </source>
</reference>
<keyword evidence="6" id="KW-1185">Reference proteome</keyword>
<organism evidence="5 6">
    <name type="scientific">Peltaster fructicola</name>
    <dbReference type="NCBI Taxonomy" id="286661"/>
    <lineage>
        <taxon>Eukaryota</taxon>
        <taxon>Fungi</taxon>
        <taxon>Dikarya</taxon>
        <taxon>Ascomycota</taxon>
        <taxon>Pezizomycotina</taxon>
        <taxon>Dothideomycetes</taxon>
        <taxon>Dothideomycetes incertae sedis</taxon>
        <taxon>Peltaster</taxon>
    </lineage>
</organism>
<protein>
    <recommendedName>
        <fullName evidence="4">Triosephosphate isomerase</fullName>
        <ecNumber evidence="4">5.3.1.1</ecNumber>
    </recommendedName>
</protein>
<accession>A0A6H0Y1Z2</accession>
<dbReference type="GO" id="GO:0005829">
    <property type="term" value="C:cytosol"/>
    <property type="evidence" value="ECO:0007669"/>
    <property type="project" value="TreeGrafter"/>
</dbReference>
<evidence type="ECO:0000256" key="3">
    <source>
        <dbReference type="ARBA" id="ARBA00023235"/>
    </source>
</evidence>
<dbReference type="EMBL" id="CP051142">
    <property type="protein sequence ID" value="QIX00889.1"/>
    <property type="molecule type" value="Genomic_DNA"/>
</dbReference>
<dbReference type="OrthoDB" id="6715177at2759"/>
<dbReference type="Gene3D" id="3.20.20.70">
    <property type="entry name" value="Aldolase class I"/>
    <property type="match status" value="1"/>
</dbReference>
<evidence type="ECO:0000256" key="1">
    <source>
        <dbReference type="ARBA" id="ARBA00007422"/>
    </source>
</evidence>
<evidence type="ECO:0000313" key="6">
    <source>
        <dbReference type="Proteomes" id="UP000503462"/>
    </source>
</evidence>
<dbReference type="PROSITE" id="PS51440">
    <property type="entry name" value="TIM_2"/>
    <property type="match status" value="1"/>
</dbReference>
<dbReference type="SUPFAM" id="SSF51351">
    <property type="entry name" value="Triosephosphate isomerase (TIM)"/>
    <property type="match status" value="1"/>
</dbReference>
<dbReference type="InterPro" id="IPR000652">
    <property type="entry name" value="Triosephosphate_isomerase"/>
</dbReference>
<comment type="catalytic activity">
    <reaction evidence="4">
        <text>D-glyceraldehyde 3-phosphate = dihydroxyacetone phosphate</text>
        <dbReference type="Rhea" id="RHEA:18585"/>
        <dbReference type="ChEBI" id="CHEBI:57642"/>
        <dbReference type="ChEBI" id="CHEBI:59776"/>
        <dbReference type="EC" id="5.3.1.1"/>
    </reaction>
</comment>
<sequence length="256" mass="26952">MAPITAARERRLAGTSLKMYFDLPSTEKYIEQVAQLSKAADEANIDFFVIPDFVALLPASQKLANTNIQLGAQNCAPAASGAYTGEVSVQTLKQAGVSIVEVGHAERRRLYGETDQDVAAKAKLIVEHGMVPLICVGEKSKSNIASHAVGMALSECQPQVAAVLSAVPDDAELIIAYEPVWAIGAAQAAGADHVVAVTQNLRALVGARSGRTRILYGGSAGPGTFQALKTGVDGLFLGRFAHDINNVQQVISEMSH</sequence>
<dbReference type="Pfam" id="PF00121">
    <property type="entry name" value="TIM"/>
    <property type="match status" value="1"/>
</dbReference>
<dbReference type="CDD" id="cd00311">
    <property type="entry name" value="TIM"/>
    <property type="match status" value="1"/>
</dbReference>
<comment type="subunit">
    <text evidence="2">Homodimer.</text>
</comment>
<dbReference type="Proteomes" id="UP000503462">
    <property type="component" value="Chromosome 4"/>
</dbReference>
<proteinExistence type="inferred from homology"/>
<dbReference type="GO" id="GO:0006096">
    <property type="term" value="P:glycolytic process"/>
    <property type="evidence" value="ECO:0007669"/>
    <property type="project" value="UniProtKB-UniPathway"/>
</dbReference>
<comment type="similarity">
    <text evidence="1 4">Belongs to the triosephosphate isomerase family.</text>
</comment>
<dbReference type="PANTHER" id="PTHR21139:SF2">
    <property type="entry name" value="TRIOSEPHOSPHATE ISOMERASE"/>
    <property type="match status" value="1"/>
</dbReference>
<evidence type="ECO:0000256" key="2">
    <source>
        <dbReference type="ARBA" id="ARBA00011738"/>
    </source>
</evidence>
<evidence type="ECO:0000256" key="4">
    <source>
        <dbReference type="RuleBase" id="RU363013"/>
    </source>
</evidence>
<name>A0A6H0Y1Z2_9PEZI</name>
<dbReference type="EC" id="5.3.1.1" evidence="4"/>
<comment type="pathway">
    <text evidence="4">Carbohydrate biosynthesis; gluconeogenesis.</text>
</comment>
<dbReference type="GO" id="GO:0006094">
    <property type="term" value="P:gluconeogenesis"/>
    <property type="evidence" value="ECO:0007669"/>
    <property type="project" value="UniProtKB-UniPathway"/>
</dbReference>
<dbReference type="AlphaFoldDB" id="A0A6H0Y1Z2"/>
<keyword evidence="4" id="KW-0324">Glycolysis</keyword>
<evidence type="ECO:0000313" key="5">
    <source>
        <dbReference type="EMBL" id="QIX00889.1"/>
    </source>
</evidence>
<gene>
    <name evidence="5" type="ORF">AMS68_006406</name>
</gene>
<dbReference type="GO" id="GO:0046166">
    <property type="term" value="P:glyceraldehyde-3-phosphate biosynthetic process"/>
    <property type="evidence" value="ECO:0007669"/>
    <property type="project" value="TreeGrafter"/>
</dbReference>
<dbReference type="InterPro" id="IPR035990">
    <property type="entry name" value="TIM_sf"/>
</dbReference>
<keyword evidence="4" id="KW-0312">Gluconeogenesis</keyword>
<comment type="pathway">
    <text evidence="4">Carbohydrate degradation; glycolysis; D-glyceraldehyde 3-phosphate from glycerone phosphate: step 1/1.</text>
</comment>
<dbReference type="UniPathway" id="UPA00138"/>
<dbReference type="GO" id="GO:0019563">
    <property type="term" value="P:glycerol catabolic process"/>
    <property type="evidence" value="ECO:0007669"/>
    <property type="project" value="TreeGrafter"/>
</dbReference>
<dbReference type="InterPro" id="IPR013785">
    <property type="entry name" value="Aldolase_TIM"/>
</dbReference>
<dbReference type="PANTHER" id="PTHR21139">
    <property type="entry name" value="TRIOSEPHOSPHATE ISOMERASE"/>
    <property type="match status" value="1"/>
</dbReference>
<dbReference type="UniPathway" id="UPA00109">
    <property type="reaction ID" value="UER00189"/>
</dbReference>